<organism evidence="2 3">
    <name type="scientific">Saccharospirillum mangrovi</name>
    <dbReference type="NCBI Taxonomy" id="2161747"/>
    <lineage>
        <taxon>Bacteria</taxon>
        <taxon>Pseudomonadati</taxon>
        <taxon>Pseudomonadota</taxon>
        <taxon>Gammaproteobacteria</taxon>
        <taxon>Oceanospirillales</taxon>
        <taxon>Saccharospirillaceae</taxon>
        <taxon>Saccharospirillum</taxon>
    </lineage>
</organism>
<evidence type="ECO:0000313" key="3">
    <source>
        <dbReference type="Proteomes" id="UP001595617"/>
    </source>
</evidence>
<dbReference type="PANTHER" id="PTHR39335:SF1">
    <property type="entry name" value="BLL4220 PROTEIN"/>
    <property type="match status" value="1"/>
</dbReference>
<proteinExistence type="predicted"/>
<keyword evidence="1" id="KW-0732">Signal</keyword>
<dbReference type="PROSITE" id="PS51257">
    <property type="entry name" value="PROKAR_LIPOPROTEIN"/>
    <property type="match status" value="1"/>
</dbReference>
<name>A0ABV7ZUB3_9GAMM</name>
<dbReference type="EMBL" id="JBHRYR010000002">
    <property type="protein sequence ID" value="MFC3851780.1"/>
    <property type="molecule type" value="Genomic_DNA"/>
</dbReference>
<dbReference type="PANTHER" id="PTHR39335">
    <property type="entry name" value="BLL4220 PROTEIN"/>
    <property type="match status" value="1"/>
</dbReference>
<dbReference type="InterPro" id="IPR014558">
    <property type="entry name" value="UCP029720"/>
</dbReference>
<gene>
    <name evidence="2" type="ORF">ACFOOG_02940</name>
</gene>
<evidence type="ECO:0000313" key="2">
    <source>
        <dbReference type="EMBL" id="MFC3851780.1"/>
    </source>
</evidence>
<protein>
    <recommendedName>
        <fullName evidence="4">Lipoprotein with Yx(FWY)xxD motif</fullName>
    </recommendedName>
</protein>
<comment type="caution">
    <text evidence="2">The sequence shown here is derived from an EMBL/GenBank/DDBJ whole genome shotgun (WGS) entry which is preliminary data.</text>
</comment>
<feature type="signal peptide" evidence="1">
    <location>
        <begin position="1"/>
        <end position="23"/>
    </location>
</feature>
<sequence>MKIFIKSKTLLLAIAAITLVACASMSSSAPTATRSTTLGDVLTDEAGMTLYIFTRDTAGVSNCSGGCAANWPPFMAADDATAGGKFSLVTRGDGGQQWAYEGMPLYYWVGDSKPGDVTGQGVNNVWFVVPASGAAASSDSMSSGY</sequence>
<evidence type="ECO:0000256" key="1">
    <source>
        <dbReference type="SAM" id="SignalP"/>
    </source>
</evidence>
<dbReference type="RefSeq" id="WP_380693178.1">
    <property type="nucleotide sequence ID" value="NZ_JBHRYR010000002.1"/>
</dbReference>
<accession>A0ABV7ZUB3</accession>
<dbReference type="InterPro" id="IPR005297">
    <property type="entry name" value="Lipoprotein_repeat"/>
</dbReference>
<evidence type="ECO:0008006" key="4">
    <source>
        <dbReference type="Google" id="ProtNLM"/>
    </source>
</evidence>
<keyword evidence="3" id="KW-1185">Reference proteome</keyword>
<dbReference type="PIRSF" id="PIRSF029720">
    <property type="entry name" value="UCP029720"/>
    <property type="match status" value="1"/>
</dbReference>
<feature type="chain" id="PRO_5046791496" description="Lipoprotein with Yx(FWY)xxD motif" evidence="1">
    <location>
        <begin position="24"/>
        <end position="145"/>
    </location>
</feature>
<dbReference type="Pfam" id="PF03640">
    <property type="entry name" value="Lipoprotein_15"/>
    <property type="match status" value="2"/>
</dbReference>
<reference evidence="3" key="1">
    <citation type="journal article" date="2019" name="Int. J. Syst. Evol. Microbiol.">
        <title>The Global Catalogue of Microorganisms (GCM) 10K type strain sequencing project: providing services to taxonomists for standard genome sequencing and annotation.</title>
        <authorList>
            <consortium name="The Broad Institute Genomics Platform"/>
            <consortium name="The Broad Institute Genome Sequencing Center for Infectious Disease"/>
            <person name="Wu L."/>
            <person name="Ma J."/>
        </authorList>
    </citation>
    <scope>NUCLEOTIDE SEQUENCE [LARGE SCALE GENOMIC DNA]</scope>
    <source>
        <strain evidence="3">IBRC 10765</strain>
    </source>
</reference>
<dbReference type="Proteomes" id="UP001595617">
    <property type="component" value="Unassembled WGS sequence"/>
</dbReference>